<feature type="region of interest" description="Disordered" evidence="1">
    <location>
        <begin position="1088"/>
        <end position="1132"/>
    </location>
</feature>
<comment type="caution">
    <text evidence="6">The sequence shown here is derived from an EMBL/GenBank/DDBJ whole genome shotgun (WGS) entry which is preliminary data.</text>
</comment>
<feature type="chain" id="PRO_5047023717" evidence="3">
    <location>
        <begin position="23"/>
        <end position="1165"/>
    </location>
</feature>
<evidence type="ECO:0000313" key="7">
    <source>
        <dbReference type="Proteomes" id="UP001354931"/>
    </source>
</evidence>
<feature type="domain" description="DUF7927" evidence="4">
    <location>
        <begin position="532"/>
        <end position="655"/>
    </location>
</feature>
<dbReference type="EMBL" id="JAOZYC010000207">
    <property type="protein sequence ID" value="MEB8344112.1"/>
    <property type="molecule type" value="Genomic_DNA"/>
</dbReference>
<feature type="signal peptide" evidence="3">
    <location>
        <begin position="1"/>
        <end position="22"/>
    </location>
</feature>
<feature type="domain" description="DUF7927" evidence="4">
    <location>
        <begin position="792"/>
        <end position="908"/>
    </location>
</feature>
<reference evidence="6 7" key="1">
    <citation type="submission" date="2022-10" db="EMBL/GenBank/DDBJ databases">
        <authorList>
            <person name="Xie J."/>
            <person name="Shen N."/>
        </authorList>
    </citation>
    <scope>NUCLEOTIDE SEQUENCE [LARGE SCALE GENOMIC DNA]</scope>
    <source>
        <strain evidence="6 7">YIM65594</strain>
    </source>
</reference>
<dbReference type="Pfam" id="PF25564">
    <property type="entry name" value="DUF7933"/>
    <property type="match status" value="1"/>
</dbReference>
<dbReference type="Pfam" id="PF25549">
    <property type="entry name" value="DUF7927"/>
    <property type="match status" value="4"/>
</dbReference>
<dbReference type="InterPro" id="IPR057687">
    <property type="entry name" value="DUF7927"/>
</dbReference>
<evidence type="ECO:0000259" key="4">
    <source>
        <dbReference type="Pfam" id="PF25549"/>
    </source>
</evidence>
<keyword evidence="2" id="KW-0812">Transmembrane</keyword>
<dbReference type="NCBIfam" id="TIGR01451">
    <property type="entry name" value="B_ant_repeat"/>
    <property type="match status" value="2"/>
</dbReference>
<evidence type="ECO:0000259" key="5">
    <source>
        <dbReference type="Pfam" id="PF25564"/>
    </source>
</evidence>
<accession>A0ABU6FMU1</accession>
<protein>
    <submittedName>
        <fullName evidence="6">DUF11 domain-containing protein</fullName>
    </submittedName>
</protein>
<dbReference type="Proteomes" id="UP001354931">
    <property type="component" value="Unassembled WGS sequence"/>
</dbReference>
<sequence>MRSSRPASVLALLLSAALGIGAAPPLSAHTVSSGGKTARAAARAAEPGVPEAPTTLYRERFENVPDGSDPVMLTAYASTTGHTYTAAPEWLKECNGWVLNQADSAGYGPALQDCHNSTLNYNRLRDLTDALGRLNGTDPSTGNHAVAAFTYNSPGANSVEFETADPIPVSASNRFINFSVSSAAMNCFASGPQLKFFLMNGTTAIPTSSSPVNPCTDPGASSYTINGAPISVVDSASDKAVLFSGDEVGVRMINGNGSGAGNDAAFDDIRILDVTPSLDKAFSPGVVPTGGTSKLTFTVTNTSELSEKDGWSFTDDLPDGLKVADPASTSTTCTNGAVDATAGGASVKLKGDLNTGQTSCTLSVDVTSDTAGSYENCGEGNVTDLVGVDAPGCATVEFQDPRYTITKTSSPADGKPVVAGQKVDYTVTVKNPGDVPVAADVSDDLTGVLDDAAYNGDARADTGTVDYTRPKVNWSSTLAPGASAKITYSVTVDDPPGGDGVLTNAVTGNDRSNCATGSTDAGCTTDHPVADLEFAKTSDAKGLVRPGDKVTYTVTVTNRGKATYEGATFTDDLSRTLDDATYEGDAKATLGSVRHSSPKVTWTGDIPAGGTVTVTYSVRVHGDRTKLGDRELDNAVVSSSPGSNCPPDSTDPKCATADDVPSLTLAKTTDATHPLPGDKVGYTVAVTNDSDTVAYPDAAFSDDLTKVLDDASYNGDAVATSGTVDYAAPKVSWKGDIPAGGTVTLTYSVTVDETLTGDKLLTNAVTGDVPGTNCPEGSADPDCTTTTGLPSLKIKKTARPKDPRPGDTITYTVEVTDDGEADYPGATFTDDLTDVLDDAAYSDDAKATTGTVAYAEPKLTWTGDLTKGETATVTYSAVVDTPGDGDGRFVNGVTGPGSNCPPGSADPDCRSVLPAPEYDFGDAPDSFHTLRGNDGAYHELVDGLRLGKTAEDDENGSPGTGADADKGEDAVTAPTVRQDRDSTTLNVAVTNTTGRDAVLAGWLDRGEDGSFDAGDMATATVPDGATSATLTFQGTRGIEPGHSYLRLRLYGDDEAAVRARRALPAPSPVGYGGPGEIEDHRVRVEASACADGSEGPDCDTDVPTPPAPSTTPVPPARPGSPQAHGELPGTGSSDSALLGGLAAAALLALGVLATVTGRRMRRRNG</sequence>
<gene>
    <name evidence="6" type="ORF">OKJ99_42220</name>
</gene>
<evidence type="ECO:0000313" key="6">
    <source>
        <dbReference type="EMBL" id="MEB8344112.1"/>
    </source>
</evidence>
<dbReference type="PANTHER" id="PTHR34819:SF3">
    <property type="entry name" value="CELL SURFACE PROTEIN"/>
    <property type="match status" value="1"/>
</dbReference>
<name>A0ABU6FMU1_9ACTN</name>
<keyword evidence="2" id="KW-1133">Transmembrane helix</keyword>
<proteinExistence type="predicted"/>
<feature type="domain" description="DUF7927" evidence="4">
    <location>
        <begin position="671"/>
        <end position="786"/>
    </location>
</feature>
<evidence type="ECO:0000256" key="1">
    <source>
        <dbReference type="SAM" id="MobiDB-lite"/>
    </source>
</evidence>
<feature type="region of interest" description="Disordered" evidence="1">
    <location>
        <begin position="948"/>
        <end position="981"/>
    </location>
</feature>
<dbReference type="InterPro" id="IPR051172">
    <property type="entry name" value="Chlamydia_OmcB"/>
</dbReference>
<feature type="domain" description="DUF7933" evidence="5">
    <location>
        <begin position="276"/>
        <end position="389"/>
    </location>
</feature>
<feature type="domain" description="DUF7927" evidence="4">
    <location>
        <begin position="403"/>
        <end position="526"/>
    </location>
</feature>
<evidence type="ECO:0000256" key="3">
    <source>
        <dbReference type="SAM" id="SignalP"/>
    </source>
</evidence>
<dbReference type="InterPro" id="IPR047589">
    <property type="entry name" value="DUF11_rpt"/>
</dbReference>
<feature type="transmembrane region" description="Helical" evidence="2">
    <location>
        <begin position="1136"/>
        <end position="1155"/>
    </location>
</feature>
<feature type="compositionally biased region" description="Pro residues" evidence="1">
    <location>
        <begin position="1103"/>
        <end position="1118"/>
    </location>
</feature>
<evidence type="ECO:0000256" key="2">
    <source>
        <dbReference type="SAM" id="Phobius"/>
    </source>
</evidence>
<feature type="region of interest" description="Disordered" evidence="1">
    <location>
        <begin position="29"/>
        <end position="48"/>
    </location>
</feature>
<dbReference type="Gene3D" id="2.60.40.10">
    <property type="entry name" value="Immunoglobulins"/>
    <property type="match status" value="2"/>
</dbReference>
<keyword evidence="3" id="KW-0732">Signal</keyword>
<keyword evidence="7" id="KW-1185">Reference proteome</keyword>
<dbReference type="PANTHER" id="PTHR34819">
    <property type="entry name" value="LARGE CYSTEINE-RICH PERIPLASMIC PROTEIN OMCB"/>
    <property type="match status" value="1"/>
</dbReference>
<dbReference type="InterPro" id="IPR057693">
    <property type="entry name" value="DUF7933"/>
</dbReference>
<keyword evidence="2" id="KW-0472">Membrane</keyword>
<dbReference type="RefSeq" id="WP_326023956.1">
    <property type="nucleotide sequence ID" value="NZ_JAOZYC010000207.1"/>
</dbReference>
<organism evidence="6 7">
    <name type="scientific">Streptomyces endophyticus</name>
    <dbReference type="NCBI Taxonomy" id="714166"/>
    <lineage>
        <taxon>Bacteria</taxon>
        <taxon>Bacillati</taxon>
        <taxon>Actinomycetota</taxon>
        <taxon>Actinomycetes</taxon>
        <taxon>Kitasatosporales</taxon>
        <taxon>Streptomycetaceae</taxon>
        <taxon>Streptomyces</taxon>
    </lineage>
</organism>
<dbReference type="InterPro" id="IPR013783">
    <property type="entry name" value="Ig-like_fold"/>
</dbReference>